<dbReference type="RefSeq" id="WP_146654103.1">
    <property type="nucleotide sequence ID" value="NZ_CP012333.1"/>
</dbReference>
<comment type="similarity">
    <text evidence="1">Belongs to the LysR transcriptional regulatory family.</text>
</comment>
<dbReference type="PROSITE" id="PS50931">
    <property type="entry name" value="HTH_LYSR"/>
    <property type="match status" value="1"/>
</dbReference>
<gene>
    <name evidence="6" type="ORF">AKJ09_09975</name>
</gene>
<protein>
    <submittedName>
        <fullName evidence="6">Transcriptional regulator, LysR family</fullName>
    </submittedName>
</protein>
<dbReference type="AlphaFoldDB" id="A0A0K1QCD2"/>
<keyword evidence="2" id="KW-0805">Transcription regulation</keyword>
<dbReference type="InterPro" id="IPR000847">
    <property type="entry name" value="LysR_HTH_N"/>
</dbReference>
<evidence type="ECO:0000256" key="1">
    <source>
        <dbReference type="ARBA" id="ARBA00009437"/>
    </source>
</evidence>
<dbReference type="SUPFAM" id="SSF46785">
    <property type="entry name" value="Winged helix' DNA-binding domain"/>
    <property type="match status" value="1"/>
</dbReference>
<evidence type="ECO:0000313" key="6">
    <source>
        <dbReference type="EMBL" id="AKV03312.1"/>
    </source>
</evidence>
<dbReference type="KEGG" id="llu:AKJ09_09975"/>
<dbReference type="PANTHER" id="PTHR30126:SF39">
    <property type="entry name" value="HTH-TYPE TRANSCRIPTIONAL REGULATOR CYSL"/>
    <property type="match status" value="1"/>
</dbReference>
<keyword evidence="3" id="KW-0238">DNA-binding</keyword>
<dbReference type="PRINTS" id="PR00039">
    <property type="entry name" value="HTHLYSR"/>
</dbReference>
<dbReference type="Proteomes" id="UP000064967">
    <property type="component" value="Chromosome"/>
</dbReference>
<keyword evidence="4" id="KW-0804">Transcription</keyword>
<evidence type="ECO:0000256" key="4">
    <source>
        <dbReference type="ARBA" id="ARBA00023163"/>
    </source>
</evidence>
<organism evidence="6 7">
    <name type="scientific">Labilithrix luteola</name>
    <dbReference type="NCBI Taxonomy" id="1391654"/>
    <lineage>
        <taxon>Bacteria</taxon>
        <taxon>Pseudomonadati</taxon>
        <taxon>Myxococcota</taxon>
        <taxon>Polyangia</taxon>
        <taxon>Polyangiales</taxon>
        <taxon>Labilitrichaceae</taxon>
        <taxon>Labilithrix</taxon>
    </lineage>
</organism>
<dbReference type="Gene3D" id="1.10.10.10">
    <property type="entry name" value="Winged helix-like DNA-binding domain superfamily/Winged helix DNA-binding domain"/>
    <property type="match status" value="1"/>
</dbReference>
<keyword evidence="7" id="KW-1185">Reference proteome</keyword>
<sequence length="300" mass="31624">MAAAHELEPVLLSTFLAVLDAGRVSAAARTLHLSQPAVTAQLRKLEEALGTSLFLRSVHGVTPTEAGLRFAEHARGVRRALEDAVAAVAKTSEPGGELLVGASTTIAAHVLPSLLAGFRATHRDVTLRVRVGNTEQVVDDVRSGRAPFGLVEGHARAAGVRLEPFLDDEIIVVVGRDSSFVVRKAKDLESVPLLVREPGSGTRAVVERALAKAGVKRRSIRDRDVELASTEAILGGAVAGLGAAFVSRVSARAHLAAGLVREVPGLDLVVRRTFRWALPAGALSGTAAKFYAYAQRSRPV</sequence>
<evidence type="ECO:0000259" key="5">
    <source>
        <dbReference type="PROSITE" id="PS50931"/>
    </source>
</evidence>
<proteinExistence type="inferred from homology"/>
<dbReference type="Pfam" id="PF00126">
    <property type="entry name" value="HTH_1"/>
    <property type="match status" value="1"/>
</dbReference>
<dbReference type="Gene3D" id="3.40.190.10">
    <property type="entry name" value="Periplasmic binding protein-like II"/>
    <property type="match status" value="2"/>
</dbReference>
<dbReference type="InterPro" id="IPR036388">
    <property type="entry name" value="WH-like_DNA-bd_sf"/>
</dbReference>
<dbReference type="GO" id="GO:0000976">
    <property type="term" value="F:transcription cis-regulatory region binding"/>
    <property type="evidence" value="ECO:0007669"/>
    <property type="project" value="TreeGrafter"/>
</dbReference>
<dbReference type="STRING" id="1391654.AKJ09_09975"/>
<name>A0A0K1QCD2_9BACT</name>
<dbReference type="OrthoDB" id="7840053at2"/>
<dbReference type="EMBL" id="CP012333">
    <property type="protein sequence ID" value="AKV03312.1"/>
    <property type="molecule type" value="Genomic_DNA"/>
</dbReference>
<evidence type="ECO:0000256" key="3">
    <source>
        <dbReference type="ARBA" id="ARBA00023125"/>
    </source>
</evidence>
<dbReference type="InterPro" id="IPR005119">
    <property type="entry name" value="LysR_subst-bd"/>
</dbReference>
<feature type="domain" description="HTH lysR-type" evidence="5">
    <location>
        <begin position="7"/>
        <end position="64"/>
    </location>
</feature>
<dbReference type="Pfam" id="PF03466">
    <property type="entry name" value="LysR_substrate"/>
    <property type="match status" value="1"/>
</dbReference>
<reference evidence="6 7" key="1">
    <citation type="submission" date="2015-08" db="EMBL/GenBank/DDBJ databases">
        <authorList>
            <person name="Babu N.S."/>
            <person name="Beckwith C.J."/>
            <person name="Beseler K.G."/>
            <person name="Brison A."/>
            <person name="Carone J.V."/>
            <person name="Caskin T.P."/>
            <person name="Diamond M."/>
            <person name="Durham M.E."/>
            <person name="Foxe J.M."/>
            <person name="Go M."/>
            <person name="Henderson B.A."/>
            <person name="Jones I.B."/>
            <person name="McGettigan J.A."/>
            <person name="Micheletti S.J."/>
            <person name="Nasrallah M.E."/>
            <person name="Ortiz D."/>
            <person name="Piller C.R."/>
            <person name="Privatt S.R."/>
            <person name="Schneider S.L."/>
            <person name="Sharp S."/>
            <person name="Smith T.C."/>
            <person name="Stanton J.D."/>
            <person name="Ullery H.E."/>
            <person name="Wilson R.J."/>
            <person name="Serrano M.G."/>
            <person name="Buck G."/>
            <person name="Lee V."/>
            <person name="Wang Y."/>
            <person name="Carvalho R."/>
            <person name="Voegtly L."/>
            <person name="Shi R."/>
            <person name="Duckworth R."/>
            <person name="Johnson A."/>
            <person name="Loviza R."/>
            <person name="Walstead R."/>
            <person name="Shah Z."/>
            <person name="Kiflezghi M."/>
            <person name="Wade K."/>
            <person name="Ball S.L."/>
            <person name="Bradley K.W."/>
            <person name="Asai D.J."/>
            <person name="Bowman C.A."/>
            <person name="Russell D.A."/>
            <person name="Pope W.H."/>
            <person name="Jacobs-Sera D."/>
            <person name="Hendrix R.W."/>
            <person name="Hatfull G.F."/>
        </authorList>
    </citation>
    <scope>NUCLEOTIDE SEQUENCE [LARGE SCALE GENOMIC DNA]</scope>
    <source>
        <strain evidence="6 7">DSM 27648</strain>
    </source>
</reference>
<evidence type="ECO:0000313" key="7">
    <source>
        <dbReference type="Proteomes" id="UP000064967"/>
    </source>
</evidence>
<dbReference type="InterPro" id="IPR036390">
    <property type="entry name" value="WH_DNA-bd_sf"/>
</dbReference>
<dbReference type="GO" id="GO:0003700">
    <property type="term" value="F:DNA-binding transcription factor activity"/>
    <property type="evidence" value="ECO:0007669"/>
    <property type="project" value="InterPro"/>
</dbReference>
<accession>A0A0K1QCD2</accession>
<dbReference type="SUPFAM" id="SSF53850">
    <property type="entry name" value="Periplasmic binding protein-like II"/>
    <property type="match status" value="1"/>
</dbReference>
<evidence type="ECO:0000256" key="2">
    <source>
        <dbReference type="ARBA" id="ARBA00023015"/>
    </source>
</evidence>
<dbReference type="PANTHER" id="PTHR30126">
    <property type="entry name" value="HTH-TYPE TRANSCRIPTIONAL REGULATOR"/>
    <property type="match status" value="1"/>
</dbReference>